<feature type="non-terminal residue" evidence="1">
    <location>
        <position position="1"/>
    </location>
</feature>
<dbReference type="AlphaFoldDB" id="A0A0F9QHF8"/>
<organism evidence="1">
    <name type="scientific">marine sediment metagenome</name>
    <dbReference type="NCBI Taxonomy" id="412755"/>
    <lineage>
        <taxon>unclassified sequences</taxon>
        <taxon>metagenomes</taxon>
        <taxon>ecological metagenomes</taxon>
    </lineage>
</organism>
<protein>
    <submittedName>
        <fullName evidence="1">Uncharacterized protein</fullName>
    </submittedName>
</protein>
<name>A0A0F9QHF8_9ZZZZ</name>
<dbReference type="EMBL" id="LAZR01004014">
    <property type="protein sequence ID" value="KKN12601.1"/>
    <property type="molecule type" value="Genomic_DNA"/>
</dbReference>
<gene>
    <name evidence="1" type="ORF">LCGC14_1014690</name>
</gene>
<comment type="caution">
    <text evidence="1">The sequence shown here is derived from an EMBL/GenBank/DDBJ whole genome shotgun (WGS) entry which is preliminary data.</text>
</comment>
<evidence type="ECO:0000313" key="1">
    <source>
        <dbReference type="EMBL" id="KKN12601.1"/>
    </source>
</evidence>
<sequence>IANKQERSFSSMLNILLKEVIKDKNGK</sequence>
<accession>A0A0F9QHF8</accession>
<reference evidence="1" key="1">
    <citation type="journal article" date="2015" name="Nature">
        <title>Complex archaea that bridge the gap between prokaryotes and eukaryotes.</title>
        <authorList>
            <person name="Spang A."/>
            <person name="Saw J.H."/>
            <person name="Jorgensen S.L."/>
            <person name="Zaremba-Niedzwiedzka K."/>
            <person name="Martijn J."/>
            <person name="Lind A.E."/>
            <person name="van Eijk R."/>
            <person name="Schleper C."/>
            <person name="Guy L."/>
            <person name="Ettema T.J."/>
        </authorList>
    </citation>
    <scope>NUCLEOTIDE SEQUENCE</scope>
</reference>
<proteinExistence type="predicted"/>